<accession>A0A8J8GH23</accession>
<dbReference type="RefSeq" id="WP_173731366.1">
    <property type="nucleotide sequence ID" value="NZ_JABTTE010000013.1"/>
</dbReference>
<dbReference type="InterPro" id="IPR034660">
    <property type="entry name" value="DinB/YfiT-like"/>
</dbReference>
<gene>
    <name evidence="2" type="ORF">HR057_10380</name>
</gene>
<name>A0A8J8GH23_9BACI</name>
<keyword evidence="3" id="KW-1185">Reference proteome</keyword>
<dbReference type="AlphaFoldDB" id="A0A8J8GH23"/>
<dbReference type="Proteomes" id="UP000625804">
    <property type="component" value="Unassembled WGS sequence"/>
</dbReference>
<evidence type="ECO:0000313" key="3">
    <source>
        <dbReference type="Proteomes" id="UP000625804"/>
    </source>
</evidence>
<proteinExistence type="predicted"/>
<evidence type="ECO:0000313" key="2">
    <source>
        <dbReference type="EMBL" id="NSL52160.1"/>
    </source>
</evidence>
<dbReference type="SUPFAM" id="SSF109854">
    <property type="entry name" value="DinB/YfiT-like putative metalloenzymes"/>
    <property type="match status" value="1"/>
</dbReference>
<feature type="domain" description="DinB-like" evidence="1">
    <location>
        <begin position="8"/>
        <end position="139"/>
    </location>
</feature>
<comment type="caution">
    <text evidence="2">The sequence shown here is derived from an EMBL/GenBank/DDBJ whole genome shotgun (WGS) entry which is preliminary data.</text>
</comment>
<dbReference type="InterPro" id="IPR024775">
    <property type="entry name" value="DinB-like"/>
</dbReference>
<protein>
    <submittedName>
        <fullName evidence="2">DinB family protein</fullName>
    </submittedName>
</protein>
<evidence type="ECO:0000259" key="1">
    <source>
        <dbReference type="Pfam" id="PF12867"/>
    </source>
</evidence>
<dbReference type="Pfam" id="PF12867">
    <property type="entry name" value="DinB_2"/>
    <property type="match status" value="1"/>
</dbReference>
<dbReference type="EMBL" id="JABTTE010000013">
    <property type="protein sequence ID" value="NSL52160.1"/>
    <property type="molecule type" value="Genomic_DNA"/>
</dbReference>
<dbReference type="Gene3D" id="1.20.120.450">
    <property type="entry name" value="dinb family like domain"/>
    <property type="match status" value="1"/>
</dbReference>
<organism evidence="2 3">
    <name type="scientific">Calidifontibacillus erzurumensis</name>
    <dbReference type="NCBI Taxonomy" id="2741433"/>
    <lineage>
        <taxon>Bacteria</taxon>
        <taxon>Bacillati</taxon>
        <taxon>Bacillota</taxon>
        <taxon>Bacilli</taxon>
        <taxon>Bacillales</taxon>
        <taxon>Bacillaceae</taxon>
        <taxon>Calidifontibacillus/Schinkia group</taxon>
        <taxon>Calidifontibacillus</taxon>
    </lineage>
</organism>
<reference evidence="2" key="1">
    <citation type="submission" date="2020-06" db="EMBL/GenBank/DDBJ databases">
        <title>A novel thermopfilic bacterium from Erzurum, Turkey.</title>
        <authorList>
            <person name="Adiguzel A."/>
            <person name="Ay H."/>
            <person name="Baltaci M.O."/>
        </authorList>
    </citation>
    <scope>NUCLEOTIDE SEQUENCE</scope>
    <source>
        <strain evidence="2">P2</strain>
    </source>
</reference>
<sequence length="147" mass="16499">MSQLIKKQFELTRTNIFKSIEGVNEQTFDVAPKGFNNTIHWQLGHILVAAEKFLFGESGKLSAEYGEFFGYGTKPADWKGEAPSVAALVEQLKDQLNRIQEIPDEKFKEKLPEPILGNTTYGELAAFTVFHEALHAGQIHAMTRFLG</sequence>